<sequence>MGVLVIADDVLHRARQRVDDAEVLLTGRAALLGLTSRGRISAGGATQLLRARDGWCALTLSRDDDIACVPALLETDTAGEDPWPQLHRWADGRNAEQVRDRARLLDLPVAVLGEADPGAPAVQRVGVPGTPGDPAGLLVVDLTSMWAGPLCAQLLARADAVVVKVESPRRPDGTRAGDRRFFDWMNGAKLGYAADFDRDRSALRAMLSAADIVLEGSRPTALTRRGLGPRDVPARPGRVWARISGHGDDGDNSGRVAFGDDAAVAGGLVCRDETGPVFMGDALADPLTGIEAYVAVLDSLRRGGGELIEVSMAGVAAGYAVGATAQSAVSPRAPEILLPAPELGADNGAVDHLVSQRLGATC</sequence>
<name>A0ABM9M455_9MYCO</name>
<dbReference type="GO" id="GO:0016740">
    <property type="term" value="F:transferase activity"/>
    <property type="evidence" value="ECO:0007669"/>
    <property type="project" value="UniProtKB-KW"/>
</dbReference>
<dbReference type="EMBL" id="OY726397">
    <property type="protein sequence ID" value="CAJ1509942.1"/>
    <property type="molecule type" value="Genomic_DNA"/>
</dbReference>
<reference evidence="1 2" key="1">
    <citation type="submission" date="2023-08" db="EMBL/GenBank/DDBJ databases">
        <authorList>
            <person name="Folkvardsen B D."/>
            <person name="Norman A."/>
        </authorList>
    </citation>
    <scope>NUCLEOTIDE SEQUENCE [LARGE SCALE GENOMIC DNA]</scope>
    <source>
        <strain evidence="1 2">Mu0053</strain>
    </source>
</reference>
<dbReference type="Proteomes" id="UP001190465">
    <property type="component" value="Chromosome"/>
</dbReference>
<dbReference type="PANTHER" id="PTHR48228:SF5">
    <property type="entry name" value="ALPHA-METHYLACYL-COA RACEMASE"/>
    <property type="match status" value="1"/>
</dbReference>
<dbReference type="Pfam" id="PF02515">
    <property type="entry name" value="CoA_transf_3"/>
    <property type="match status" value="1"/>
</dbReference>
<evidence type="ECO:0000313" key="2">
    <source>
        <dbReference type="Proteomes" id="UP001190465"/>
    </source>
</evidence>
<keyword evidence="1" id="KW-0808">Transferase</keyword>
<organism evidence="1 2">
    <name type="scientific">[Mycobacterium] burgundiense</name>
    <dbReference type="NCBI Taxonomy" id="3064286"/>
    <lineage>
        <taxon>Bacteria</taxon>
        <taxon>Bacillati</taxon>
        <taxon>Actinomycetota</taxon>
        <taxon>Actinomycetes</taxon>
        <taxon>Mycobacteriales</taxon>
        <taxon>Mycobacteriaceae</taxon>
        <taxon>Mycolicibacterium</taxon>
    </lineage>
</organism>
<dbReference type="InterPro" id="IPR003673">
    <property type="entry name" value="CoA-Trfase_fam_III"/>
</dbReference>
<protein>
    <submittedName>
        <fullName evidence="1">CoA transferase</fullName>
    </submittedName>
</protein>
<dbReference type="Gene3D" id="3.40.50.10540">
    <property type="entry name" value="Crotonobetainyl-coa:carnitine coa-transferase, domain 1"/>
    <property type="match status" value="1"/>
</dbReference>
<dbReference type="SUPFAM" id="SSF89796">
    <property type="entry name" value="CoA-transferase family III (CaiB/BaiF)"/>
    <property type="match status" value="1"/>
</dbReference>
<keyword evidence="2" id="KW-1185">Reference proteome</keyword>
<dbReference type="PANTHER" id="PTHR48228">
    <property type="entry name" value="SUCCINYL-COA--D-CITRAMALATE COA-TRANSFERASE"/>
    <property type="match status" value="1"/>
</dbReference>
<evidence type="ECO:0000313" key="1">
    <source>
        <dbReference type="EMBL" id="CAJ1509942.1"/>
    </source>
</evidence>
<gene>
    <name evidence="1" type="ORF">MU0053_004363</name>
</gene>
<proteinExistence type="predicted"/>
<dbReference type="InterPro" id="IPR023606">
    <property type="entry name" value="CoA-Trfase_III_dom_1_sf"/>
</dbReference>
<dbReference type="RefSeq" id="WP_308479663.1">
    <property type="nucleotide sequence ID" value="NZ_OY726397.1"/>
</dbReference>
<accession>A0ABM9M455</accession>
<dbReference type="InterPro" id="IPR050509">
    <property type="entry name" value="CoA-transferase_III"/>
</dbReference>